<evidence type="ECO:0008006" key="4">
    <source>
        <dbReference type="Google" id="ProtNLM"/>
    </source>
</evidence>
<accession>A0ABS1VVP0</accession>
<name>A0ABS1VVP0_9ACTN</name>
<evidence type="ECO:0000313" key="2">
    <source>
        <dbReference type="EMBL" id="MBL7258547.1"/>
    </source>
</evidence>
<evidence type="ECO:0000256" key="1">
    <source>
        <dbReference type="SAM" id="SignalP"/>
    </source>
</evidence>
<gene>
    <name evidence="2" type="ORF">JKJ07_29970</name>
</gene>
<dbReference type="RefSeq" id="WP_202995219.1">
    <property type="nucleotide sequence ID" value="NZ_JAENHO010000009.1"/>
</dbReference>
<dbReference type="Proteomes" id="UP000598996">
    <property type="component" value="Unassembled WGS sequence"/>
</dbReference>
<proteinExistence type="predicted"/>
<dbReference type="EMBL" id="JAENHO010000009">
    <property type="protein sequence ID" value="MBL7258547.1"/>
    <property type="molecule type" value="Genomic_DNA"/>
</dbReference>
<feature type="chain" id="PRO_5046384873" description="Lipoprotein" evidence="1">
    <location>
        <begin position="24"/>
        <end position="170"/>
    </location>
</feature>
<comment type="caution">
    <text evidence="2">The sequence shown here is derived from an EMBL/GenBank/DDBJ whole genome shotgun (WGS) entry which is preliminary data.</text>
</comment>
<sequence>MRSPSLRLITVLLVIGVSAGACADRNDAAASRTSAPAPNSSPAARTPDDPCDGFVAWVLQYPGDRSQAAVSEYERMTQNPDGYSVRQRIALRQAFYGHHETLIRNLAGTADYPPVRKAFLSFADGLAAYASNATEAGPPNVMPDRDPIARACGFNSKIEIEPLPAGSPPE</sequence>
<evidence type="ECO:0000313" key="3">
    <source>
        <dbReference type="Proteomes" id="UP000598996"/>
    </source>
</evidence>
<reference evidence="2 3" key="1">
    <citation type="submission" date="2021-01" db="EMBL/GenBank/DDBJ databases">
        <title>Actinoplanes sp. nov. LDG1-01 isolated from lichen.</title>
        <authorList>
            <person name="Saeng-In P."/>
            <person name="Phongsopitanun W."/>
            <person name="Kanchanasin P."/>
            <person name="Yuki M."/>
            <person name="Kudo T."/>
            <person name="Ohkuma M."/>
            <person name="Tanasupawat S."/>
        </authorList>
    </citation>
    <scope>NUCLEOTIDE SEQUENCE [LARGE SCALE GENOMIC DNA]</scope>
    <source>
        <strain evidence="2 3">LDG1-01</strain>
    </source>
</reference>
<protein>
    <recommendedName>
        <fullName evidence="4">Lipoprotein</fullName>
    </recommendedName>
</protein>
<keyword evidence="3" id="KW-1185">Reference proteome</keyword>
<organism evidence="2 3">
    <name type="scientific">Paractinoplanes lichenicola</name>
    <dbReference type="NCBI Taxonomy" id="2802976"/>
    <lineage>
        <taxon>Bacteria</taxon>
        <taxon>Bacillati</taxon>
        <taxon>Actinomycetota</taxon>
        <taxon>Actinomycetes</taxon>
        <taxon>Micromonosporales</taxon>
        <taxon>Micromonosporaceae</taxon>
        <taxon>Paractinoplanes</taxon>
    </lineage>
</organism>
<keyword evidence="1" id="KW-0732">Signal</keyword>
<dbReference type="PROSITE" id="PS51257">
    <property type="entry name" value="PROKAR_LIPOPROTEIN"/>
    <property type="match status" value="1"/>
</dbReference>
<feature type="signal peptide" evidence="1">
    <location>
        <begin position="1"/>
        <end position="23"/>
    </location>
</feature>